<keyword evidence="2" id="KW-0479">Metal-binding</keyword>
<feature type="compositionally biased region" description="Polar residues" evidence="4">
    <location>
        <begin position="304"/>
        <end position="313"/>
    </location>
</feature>
<evidence type="ECO:0000256" key="1">
    <source>
        <dbReference type="ARBA" id="ARBA00001954"/>
    </source>
</evidence>
<organism evidence="6">
    <name type="scientific">Streptomyces sp. NBC_00008</name>
    <dbReference type="NCBI Taxonomy" id="2903610"/>
    <lineage>
        <taxon>Bacteria</taxon>
        <taxon>Bacillati</taxon>
        <taxon>Actinomycetota</taxon>
        <taxon>Actinomycetes</taxon>
        <taxon>Kitasatosporales</taxon>
        <taxon>Streptomycetaceae</taxon>
        <taxon>Streptomyces</taxon>
    </lineage>
</organism>
<reference evidence="6" key="1">
    <citation type="submission" date="2022-10" db="EMBL/GenBank/DDBJ databases">
        <title>The complete genomes of actinobacterial strains from the NBC collection.</title>
        <authorList>
            <person name="Joergensen T.S."/>
            <person name="Alvarez Arevalo M."/>
            <person name="Sterndorff E.B."/>
            <person name="Faurdal D."/>
            <person name="Vuksanovic O."/>
            <person name="Mourched A.-S."/>
            <person name="Charusanti P."/>
            <person name="Shaw S."/>
            <person name="Blin K."/>
            <person name="Weber T."/>
        </authorList>
    </citation>
    <scope>NUCLEOTIDE SEQUENCE</scope>
    <source>
        <strain evidence="6">NBC_00008</strain>
    </source>
</reference>
<sequence length="338" mass="36748">MESPTLANWVGDVESFSSHQWQHKPALFTPETLDSPFDLDELDAAFESGLLRPPYLEMVRSNKVTVPTDAYTTSRVVNGTTHDGFADRAKVVGLLRAGATLLLRHVDQWHRPTADLVARLSGELDRRVEAFFFVTPADGQGLAIHRDDADVFALQVAGRKTWYVHGAPTTADWSLGELPDDEDSPRLLRGVLEPGNVLYIPRGFAHRAVGEAGLSAHLSLTIRDISLRDLAAALQQSLTEDLAIPARPLGEAAIKDACATLLSHARARLATIDPDALRLAARAAQTQTRQPGGETPLPEPFTATARTWDSDTPGTKRPALASVARTWHRLRDAGRGTA</sequence>
<evidence type="ECO:0000256" key="3">
    <source>
        <dbReference type="ARBA" id="ARBA00023004"/>
    </source>
</evidence>
<accession>A0AAU2VWA7</accession>
<gene>
    <name evidence="6" type="ORF">OG398_27795</name>
</gene>
<evidence type="ECO:0000256" key="2">
    <source>
        <dbReference type="ARBA" id="ARBA00022723"/>
    </source>
</evidence>
<dbReference type="Pfam" id="PF08007">
    <property type="entry name" value="JmjC_2"/>
    <property type="match status" value="1"/>
</dbReference>
<evidence type="ECO:0000259" key="5">
    <source>
        <dbReference type="PROSITE" id="PS51184"/>
    </source>
</evidence>
<evidence type="ECO:0000313" key="6">
    <source>
        <dbReference type="EMBL" id="WTW71790.1"/>
    </source>
</evidence>
<dbReference type="PROSITE" id="PS51184">
    <property type="entry name" value="JMJC"/>
    <property type="match status" value="1"/>
</dbReference>
<dbReference type="InterPro" id="IPR039994">
    <property type="entry name" value="NO66-like"/>
</dbReference>
<proteinExistence type="predicted"/>
<dbReference type="EMBL" id="CP108313">
    <property type="protein sequence ID" value="WTW71790.1"/>
    <property type="molecule type" value="Genomic_DNA"/>
</dbReference>
<feature type="region of interest" description="Disordered" evidence="4">
    <location>
        <begin position="283"/>
        <end position="319"/>
    </location>
</feature>
<feature type="domain" description="JmjC" evidence="5">
    <location>
        <begin position="109"/>
        <end position="239"/>
    </location>
</feature>
<dbReference type="GO" id="GO:0046872">
    <property type="term" value="F:metal ion binding"/>
    <property type="evidence" value="ECO:0007669"/>
    <property type="project" value="UniProtKB-KW"/>
</dbReference>
<dbReference type="InterPro" id="IPR003347">
    <property type="entry name" value="JmjC_dom"/>
</dbReference>
<name>A0AAU2VWA7_9ACTN</name>
<dbReference type="SUPFAM" id="SSF51197">
    <property type="entry name" value="Clavaminate synthase-like"/>
    <property type="match status" value="1"/>
</dbReference>
<dbReference type="Gene3D" id="2.60.120.650">
    <property type="entry name" value="Cupin"/>
    <property type="match status" value="1"/>
</dbReference>
<keyword evidence="3" id="KW-0408">Iron</keyword>
<dbReference type="PANTHER" id="PTHR13096">
    <property type="entry name" value="MINA53 MYC INDUCED NUCLEAR ANTIGEN"/>
    <property type="match status" value="1"/>
</dbReference>
<comment type="cofactor">
    <cofactor evidence="1">
        <name>Fe(2+)</name>
        <dbReference type="ChEBI" id="CHEBI:29033"/>
    </cofactor>
</comment>
<protein>
    <submittedName>
        <fullName evidence="6">Cupin domain-containing protein</fullName>
    </submittedName>
</protein>
<dbReference type="PANTHER" id="PTHR13096:SF8">
    <property type="entry name" value="RIBOSOMAL OXYGENASE 1"/>
    <property type="match status" value="1"/>
</dbReference>
<evidence type="ECO:0000256" key="4">
    <source>
        <dbReference type="SAM" id="MobiDB-lite"/>
    </source>
</evidence>
<dbReference type="AlphaFoldDB" id="A0AAU2VWA7"/>